<comment type="caution">
    <text evidence="2">The sequence shown here is derived from an EMBL/GenBank/DDBJ whole genome shotgun (WGS) entry which is preliminary data.</text>
</comment>
<keyword evidence="4" id="KW-1185">Reference proteome</keyword>
<evidence type="ECO:0000313" key="4">
    <source>
        <dbReference type="Proteomes" id="UP001189792"/>
    </source>
</evidence>
<dbReference type="Gene3D" id="3.40.50.1820">
    <property type="entry name" value="alpha/beta hydrolase"/>
    <property type="match status" value="1"/>
</dbReference>
<evidence type="ECO:0000259" key="1">
    <source>
        <dbReference type="Pfam" id="PF08840"/>
    </source>
</evidence>
<accession>A0AAD2BVE8</accession>
<evidence type="ECO:0000313" key="3">
    <source>
        <dbReference type="EMBL" id="CAJ0862714.1"/>
    </source>
</evidence>
<name>A0AAD2BVE8_9RALS</name>
<dbReference type="SUPFAM" id="SSF53474">
    <property type="entry name" value="alpha/beta-Hydrolases"/>
    <property type="match status" value="1"/>
</dbReference>
<evidence type="ECO:0000313" key="5">
    <source>
        <dbReference type="Proteomes" id="UP001190491"/>
    </source>
</evidence>
<reference evidence="2 4" key="1">
    <citation type="submission" date="2023-07" db="EMBL/GenBank/DDBJ databases">
        <authorList>
            <person name="Peeters C."/>
        </authorList>
    </citation>
    <scope>NUCLEOTIDE SEQUENCE</scope>
    <source>
        <strain evidence="3 4">LMG 32965</strain>
        <strain evidence="2">R-77567</strain>
    </source>
</reference>
<dbReference type="AlphaFoldDB" id="A0AAD2BVE8"/>
<dbReference type="InterPro" id="IPR029058">
    <property type="entry name" value="AB_hydrolase_fold"/>
</dbReference>
<sequence>MQTGHCAMDTTTTLPAMIEDIPGLGRLYAPAGNATVPHVLVLHGSEGAWSGFAHLQAAIFAACGIAALPFGYSVGGNLWNAGQIENVPLERTASALEALRSRPRSTGKVGVYGVSRGAEHALLLAVMMATDITLHAPDAIAVHAPPDVICGAFDAREWRDPGDPGWQAWDPARRAWTWKGSSEALLPTQPIEIERYPGALLISAGEKDTTWSSVMSKRLADRFAAGGRTAEQLLFPEEGHVLSAKATMLRDKHVSAFFAQHLAKQ</sequence>
<protein>
    <recommendedName>
        <fullName evidence="1">BAAT/Acyl-CoA thioester hydrolase C-terminal domain-containing protein</fullName>
    </recommendedName>
</protein>
<proteinExistence type="predicted"/>
<gene>
    <name evidence="3" type="ORF">R77564_00944</name>
    <name evidence="2" type="ORF">R77567_01158</name>
</gene>
<dbReference type="Proteomes" id="UP001189792">
    <property type="component" value="Unassembled WGS sequence"/>
</dbReference>
<dbReference type="InterPro" id="IPR014940">
    <property type="entry name" value="BAAT_C"/>
</dbReference>
<dbReference type="Pfam" id="PF08840">
    <property type="entry name" value="BAAT_C"/>
    <property type="match status" value="1"/>
</dbReference>
<dbReference type="EMBL" id="CAUDLI010000002">
    <property type="protein sequence ID" value="CAJ0862714.1"/>
    <property type="molecule type" value="Genomic_DNA"/>
</dbReference>
<organism evidence="2 5">
    <name type="scientific">Ralstonia flatus</name>
    <dbReference type="NCBI Taxonomy" id="3058601"/>
    <lineage>
        <taxon>Bacteria</taxon>
        <taxon>Pseudomonadati</taxon>
        <taxon>Pseudomonadota</taxon>
        <taxon>Betaproteobacteria</taxon>
        <taxon>Burkholderiales</taxon>
        <taxon>Burkholderiaceae</taxon>
        <taxon>Ralstonia</taxon>
    </lineage>
</organism>
<evidence type="ECO:0000313" key="2">
    <source>
        <dbReference type="EMBL" id="CAJ0857156.1"/>
    </source>
</evidence>
<dbReference type="Proteomes" id="UP001190491">
    <property type="component" value="Unassembled WGS sequence"/>
</dbReference>
<feature type="domain" description="BAAT/Acyl-CoA thioester hydrolase C-terminal" evidence="1">
    <location>
        <begin position="187"/>
        <end position="243"/>
    </location>
</feature>
<dbReference type="EMBL" id="CAUDKO010000002">
    <property type="protein sequence ID" value="CAJ0857156.1"/>
    <property type="molecule type" value="Genomic_DNA"/>
</dbReference>